<comment type="catalytic activity">
    <reaction evidence="1 8">
        <text>a 4-O-methyl-thymidine in DNA + L-cysteinyl-[protein] = a thymidine in DNA + S-methyl-L-cysteinyl-[protein]</text>
        <dbReference type="Rhea" id="RHEA:53428"/>
        <dbReference type="Rhea" id="RHEA-COMP:10131"/>
        <dbReference type="Rhea" id="RHEA-COMP:10132"/>
        <dbReference type="Rhea" id="RHEA-COMP:13555"/>
        <dbReference type="Rhea" id="RHEA-COMP:13556"/>
        <dbReference type="ChEBI" id="CHEBI:29950"/>
        <dbReference type="ChEBI" id="CHEBI:82612"/>
        <dbReference type="ChEBI" id="CHEBI:137386"/>
        <dbReference type="ChEBI" id="CHEBI:137387"/>
        <dbReference type="EC" id="2.1.1.63"/>
    </reaction>
</comment>
<evidence type="ECO:0000313" key="12">
    <source>
        <dbReference type="Proteomes" id="UP000321154"/>
    </source>
</evidence>
<dbReference type="Pfam" id="PF01035">
    <property type="entry name" value="DNA_binding_1"/>
    <property type="match status" value="1"/>
</dbReference>
<dbReference type="InterPro" id="IPR023546">
    <property type="entry name" value="MGMT"/>
</dbReference>
<dbReference type="InterPro" id="IPR001497">
    <property type="entry name" value="MethylDNA_cys_MeTrfase_AS"/>
</dbReference>
<dbReference type="Gene3D" id="1.10.10.10">
    <property type="entry name" value="Winged helix-like DNA-binding domain superfamily/Winged helix DNA-binding domain"/>
    <property type="match status" value="1"/>
</dbReference>
<dbReference type="InterPro" id="IPR036388">
    <property type="entry name" value="WH-like_DNA-bd_sf"/>
</dbReference>
<sequence length="171" mass="18072">MVHTVVPTPVGDLTLVGSDGGLTGVYFTEHRHLPDPTGFGSRSRSGVGATDFAAVEQQLGEYFAGERRAFDLPLAPVGNDFRLRVWALLREIPYGETRSYGRLAGALGDVRLARAVGAANGLNPLSIVVPCHRVVGAGGSLVGYAGGLERKRFLLGLEAEQPSGPETGRLF</sequence>
<proteinExistence type="inferred from homology"/>
<gene>
    <name evidence="11" type="primary">ogt</name>
    <name evidence="11" type="ORF">FFA01_25370</name>
</gene>
<feature type="domain" description="Methylated-DNA-[protein]-cysteine S-methyltransferase DNA binding" evidence="9">
    <location>
        <begin position="80"/>
        <end position="159"/>
    </location>
</feature>
<evidence type="ECO:0000256" key="4">
    <source>
        <dbReference type="ARBA" id="ARBA00022679"/>
    </source>
</evidence>
<dbReference type="Pfam" id="PF02870">
    <property type="entry name" value="Methyltransf_1N"/>
    <property type="match status" value="1"/>
</dbReference>
<keyword evidence="3 8" id="KW-0489">Methyltransferase</keyword>
<dbReference type="GO" id="GO:0032259">
    <property type="term" value="P:methylation"/>
    <property type="evidence" value="ECO:0007669"/>
    <property type="project" value="UniProtKB-KW"/>
</dbReference>
<comment type="catalytic activity">
    <reaction evidence="7 8">
        <text>a 6-O-methyl-2'-deoxyguanosine in DNA + L-cysteinyl-[protein] = S-methyl-L-cysteinyl-[protein] + a 2'-deoxyguanosine in DNA</text>
        <dbReference type="Rhea" id="RHEA:24000"/>
        <dbReference type="Rhea" id="RHEA-COMP:10131"/>
        <dbReference type="Rhea" id="RHEA-COMP:10132"/>
        <dbReference type="Rhea" id="RHEA-COMP:11367"/>
        <dbReference type="Rhea" id="RHEA-COMP:11368"/>
        <dbReference type="ChEBI" id="CHEBI:29950"/>
        <dbReference type="ChEBI" id="CHEBI:82612"/>
        <dbReference type="ChEBI" id="CHEBI:85445"/>
        <dbReference type="ChEBI" id="CHEBI:85448"/>
        <dbReference type="EC" id="2.1.1.63"/>
    </reaction>
</comment>
<evidence type="ECO:0000256" key="3">
    <source>
        <dbReference type="ARBA" id="ARBA00022603"/>
    </source>
</evidence>
<dbReference type="EMBL" id="BJUV01000030">
    <property type="protein sequence ID" value="GEK84228.1"/>
    <property type="molecule type" value="Genomic_DNA"/>
</dbReference>
<dbReference type="PROSITE" id="PS00374">
    <property type="entry name" value="MGMT"/>
    <property type="match status" value="1"/>
</dbReference>
<evidence type="ECO:0000256" key="2">
    <source>
        <dbReference type="ARBA" id="ARBA00022490"/>
    </source>
</evidence>
<comment type="similarity">
    <text evidence="8">Belongs to the MGMT family.</text>
</comment>
<dbReference type="Proteomes" id="UP000321154">
    <property type="component" value="Unassembled WGS sequence"/>
</dbReference>
<dbReference type="PANTHER" id="PTHR10815:SF5">
    <property type="entry name" value="METHYLATED-DNA--PROTEIN-CYSTEINE METHYLTRANSFERASE"/>
    <property type="match status" value="1"/>
</dbReference>
<evidence type="ECO:0000259" key="10">
    <source>
        <dbReference type="Pfam" id="PF02870"/>
    </source>
</evidence>
<evidence type="ECO:0000256" key="7">
    <source>
        <dbReference type="ARBA" id="ARBA00049348"/>
    </source>
</evidence>
<dbReference type="InterPro" id="IPR036217">
    <property type="entry name" value="MethylDNA_cys_MeTrfase_DNAb"/>
</dbReference>
<accession>A0ABQ0US77</accession>
<organism evidence="11 12">
    <name type="scientific">Frigoribacterium faeni</name>
    <dbReference type="NCBI Taxonomy" id="145483"/>
    <lineage>
        <taxon>Bacteria</taxon>
        <taxon>Bacillati</taxon>
        <taxon>Actinomycetota</taxon>
        <taxon>Actinomycetes</taxon>
        <taxon>Micrococcales</taxon>
        <taxon>Microbacteriaceae</taxon>
        <taxon>Frigoribacterium</taxon>
    </lineage>
</organism>
<dbReference type="HAMAP" id="MF_00772">
    <property type="entry name" value="OGT"/>
    <property type="match status" value="1"/>
</dbReference>
<dbReference type="SUPFAM" id="SSF53155">
    <property type="entry name" value="Methylated DNA-protein cysteine methyltransferase domain"/>
    <property type="match status" value="1"/>
</dbReference>
<dbReference type="InterPro" id="IPR008332">
    <property type="entry name" value="MethylG_MeTrfase_N"/>
</dbReference>
<keyword evidence="2 8" id="KW-0963">Cytoplasm</keyword>
<keyword evidence="4 8" id="KW-0808">Transferase</keyword>
<dbReference type="InterPro" id="IPR036631">
    <property type="entry name" value="MGMT_N_sf"/>
</dbReference>
<evidence type="ECO:0000256" key="1">
    <source>
        <dbReference type="ARBA" id="ARBA00001286"/>
    </source>
</evidence>
<comment type="miscellaneous">
    <text evidence="8">This enzyme catalyzes only one turnover and therefore is not strictly catalytic. According to one definition, an enzyme is a biocatalyst that acts repeatedly and over many reaction cycles.</text>
</comment>
<evidence type="ECO:0000313" key="11">
    <source>
        <dbReference type="EMBL" id="GEK84228.1"/>
    </source>
</evidence>
<name>A0ABQ0US77_9MICO</name>
<dbReference type="GO" id="GO:0008168">
    <property type="term" value="F:methyltransferase activity"/>
    <property type="evidence" value="ECO:0007669"/>
    <property type="project" value="UniProtKB-KW"/>
</dbReference>
<dbReference type="NCBIfam" id="TIGR00589">
    <property type="entry name" value="ogt"/>
    <property type="match status" value="1"/>
</dbReference>
<dbReference type="PANTHER" id="PTHR10815">
    <property type="entry name" value="METHYLATED-DNA--PROTEIN-CYSTEINE METHYLTRANSFERASE"/>
    <property type="match status" value="1"/>
</dbReference>
<comment type="subcellular location">
    <subcellularLocation>
        <location evidence="8">Cytoplasm</location>
    </subcellularLocation>
</comment>
<evidence type="ECO:0000256" key="5">
    <source>
        <dbReference type="ARBA" id="ARBA00022763"/>
    </source>
</evidence>
<evidence type="ECO:0000256" key="6">
    <source>
        <dbReference type="ARBA" id="ARBA00023204"/>
    </source>
</evidence>
<dbReference type="InterPro" id="IPR014048">
    <property type="entry name" value="MethylDNA_cys_MeTrfase_DNA-bd"/>
</dbReference>
<dbReference type="Gene3D" id="3.30.160.70">
    <property type="entry name" value="Methylated DNA-protein cysteine methyltransferase domain"/>
    <property type="match status" value="1"/>
</dbReference>
<reference evidence="11 12" key="1">
    <citation type="submission" date="2019-07" db="EMBL/GenBank/DDBJ databases">
        <title>Whole genome shotgun sequence of Frigoribacterium faeni NBRC 103066.</title>
        <authorList>
            <person name="Hosoyama A."/>
            <person name="Uohara A."/>
            <person name="Ohji S."/>
            <person name="Ichikawa N."/>
        </authorList>
    </citation>
    <scope>NUCLEOTIDE SEQUENCE [LARGE SCALE GENOMIC DNA]</scope>
    <source>
        <strain evidence="11 12">NBRC 103066</strain>
    </source>
</reference>
<comment type="caution">
    <text evidence="11">The sequence shown here is derived from an EMBL/GenBank/DDBJ whole genome shotgun (WGS) entry which is preliminary data.</text>
</comment>
<feature type="domain" description="Methylguanine DNA methyltransferase ribonuclease-like" evidence="10">
    <location>
        <begin position="1"/>
        <end position="76"/>
    </location>
</feature>
<dbReference type="EC" id="2.1.1.63" evidence="8"/>
<protein>
    <recommendedName>
        <fullName evidence="8">Methylated-DNA--protein-cysteine methyltransferase</fullName>
        <ecNumber evidence="8">2.1.1.63</ecNumber>
    </recommendedName>
    <alternativeName>
        <fullName evidence="8">6-O-methylguanine-DNA methyltransferase</fullName>
        <shortName evidence="8">MGMT</shortName>
    </alternativeName>
    <alternativeName>
        <fullName evidence="8">O-6-methylguanine-DNA-alkyltransferase</fullName>
    </alternativeName>
</protein>
<dbReference type="CDD" id="cd06445">
    <property type="entry name" value="ATase"/>
    <property type="match status" value="1"/>
</dbReference>
<keyword evidence="6 8" id="KW-0234">DNA repair</keyword>
<evidence type="ECO:0000256" key="8">
    <source>
        <dbReference type="HAMAP-Rule" id="MF_00772"/>
    </source>
</evidence>
<keyword evidence="12" id="KW-1185">Reference proteome</keyword>
<evidence type="ECO:0000259" key="9">
    <source>
        <dbReference type="Pfam" id="PF01035"/>
    </source>
</evidence>
<dbReference type="SUPFAM" id="SSF46767">
    <property type="entry name" value="Methylated DNA-protein cysteine methyltransferase, C-terminal domain"/>
    <property type="match status" value="1"/>
</dbReference>
<feature type="active site" description="Nucleophile; methyl group acceptor" evidence="8">
    <location>
        <position position="131"/>
    </location>
</feature>
<keyword evidence="5 8" id="KW-0227">DNA damage</keyword>
<comment type="function">
    <text evidence="8">Involved in the cellular defense against the biological effects of O6-methylguanine (O6-MeG) and O4-methylthymine (O4-MeT) in DNA. Repairs the methylated nucleobase in DNA by stoichiometrically transferring the methyl group to a cysteine residue in the enzyme. This is a suicide reaction: the enzyme is irreversibly inactivated.</text>
</comment>